<reference evidence="1 2" key="1">
    <citation type="submission" date="2018-06" db="EMBL/GenBank/DDBJ databases">
        <title>Comparative genomics reveals the genomic features of Rhizophagus irregularis, R. cerebriforme, R. diaphanum and Gigaspora rosea, and their symbiotic lifestyle signature.</title>
        <authorList>
            <person name="Morin E."/>
            <person name="San Clemente H."/>
            <person name="Chen E.C.H."/>
            <person name="De La Providencia I."/>
            <person name="Hainaut M."/>
            <person name="Kuo A."/>
            <person name="Kohler A."/>
            <person name="Murat C."/>
            <person name="Tang N."/>
            <person name="Roy S."/>
            <person name="Loubradou J."/>
            <person name="Henrissat B."/>
            <person name="Grigoriev I.V."/>
            <person name="Corradi N."/>
            <person name="Roux C."/>
            <person name="Martin F.M."/>
        </authorList>
    </citation>
    <scope>NUCLEOTIDE SEQUENCE [LARGE SCALE GENOMIC DNA]</scope>
    <source>
        <strain evidence="1 2">DAOM 227022</strain>
    </source>
</reference>
<keyword evidence="2" id="KW-1185">Reference proteome</keyword>
<dbReference type="AlphaFoldDB" id="A0A397SDV3"/>
<comment type="caution">
    <text evidence="1">The sequence shown here is derived from an EMBL/GenBank/DDBJ whole genome shotgun (WGS) entry which is preliminary data.</text>
</comment>
<dbReference type="Proteomes" id="UP000265703">
    <property type="component" value="Unassembled WGS sequence"/>
</dbReference>
<protein>
    <submittedName>
        <fullName evidence="1">Uncharacterized protein</fullName>
    </submittedName>
</protein>
<dbReference type="OrthoDB" id="2337396at2759"/>
<evidence type="ECO:0000313" key="1">
    <source>
        <dbReference type="EMBL" id="RIA80564.1"/>
    </source>
</evidence>
<gene>
    <name evidence="1" type="ORF">C1645_745154</name>
</gene>
<name>A0A397SDV3_9GLOM</name>
<organism evidence="1 2">
    <name type="scientific">Glomus cerebriforme</name>
    <dbReference type="NCBI Taxonomy" id="658196"/>
    <lineage>
        <taxon>Eukaryota</taxon>
        <taxon>Fungi</taxon>
        <taxon>Fungi incertae sedis</taxon>
        <taxon>Mucoromycota</taxon>
        <taxon>Glomeromycotina</taxon>
        <taxon>Glomeromycetes</taxon>
        <taxon>Glomerales</taxon>
        <taxon>Glomeraceae</taxon>
        <taxon>Glomus</taxon>
    </lineage>
</organism>
<evidence type="ECO:0000313" key="2">
    <source>
        <dbReference type="Proteomes" id="UP000265703"/>
    </source>
</evidence>
<sequence>MKKDDQQHKKTFEEFRQPKYINISSINSSKQSVRSQQSSSNVEIFSKTTGRVPLKKPTTFQLILEDLNEITPITSILPLIQYEQNLDPVKKIKILFRQLRRAKSLNNKLDQLYYAYRIGEIVETQTETPIQRTLCISVLTEYYKKVVVRVYYLFEQLGPEQIYRTSHITLARVFQLKSTDFSRLVQVTDDIVRAQSNFEINT</sequence>
<dbReference type="EMBL" id="QKYT01000942">
    <property type="protein sequence ID" value="RIA80564.1"/>
    <property type="molecule type" value="Genomic_DNA"/>
</dbReference>
<accession>A0A397SDV3</accession>
<proteinExistence type="predicted"/>